<dbReference type="Gene3D" id="1.10.340.70">
    <property type="match status" value="1"/>
</dbReference>
<organism evidence="1 2">
    <name type="scientific">Mucuna pruriens</name>
    <name type="common">Velvet bean</name>
    <name type="synonym">Dolichos pruriens</name>
    <dbReference type="NCBI Taxonomy" id="157652"/>
    <lineage>
        <taxon>Eukaryota</taxon>
        <taxon>Viridiplantae</taxon>
        <taxon>Streptophyta</taxon>
        <taxon>Embryophyta</taxon>
        <taxon>Tracheophyta</taxon>
        <taxon>Spermatophyta</taxon>
        <taxon>Magnoliopsida</taxon>
        <taxon>eudicotyledons</taxon>
        <taxon>Gunneridae</taxon>
        <taxon>Pentapetalae</taxon>
        <taxon>rosids</taxon>
        <taxon>fabids</taxon>
        <taxon>Fabales</taxon>
        <taxon>Fabaceae</taxon>
        <taxon>Papilionoideae</taxon>
        <taxon>50 kb inversion clade</taxon>
        <taxon>NPAAA clade</taxon>
        <taxon>indigoferoid/millettioid clade</taxon>
        <taxon>Phaseoleae</taxon>
        <taxon>Mucuna</taxon>
    </lineage>
</organism>
<dbReference type="OrthoDB" id="1739170at2759"/>
<accession>A0A371FKM2</accession>
<dbReference type="Proteomes" id="UP000257109">
    <property type="component" value="Unassembled WGS sequence"/>
</dbReference>
<comment type="caution">
    <text evidence="1">The sequence shown here is derived from an EMBL/GenBank/DDBJ whole genome shotgun (WGS) entry which is preliminary data.</text>
</comment>
<evidence type="ECO:0000313" key="1">
    <source>
        <dbReference type="EMBL" id="RDX78885.1"/>
    </source>
</evidence>
<feature type="non-terminal residue" evidence="1">
    <location>
        <position position="1"/>
    </location>
</feature>
<dbReference type="EMBL" id="QJKJ01008711">
    <property type="protein sequence ID" value="RDX78885.1"/>
    <property type="molecule type" value="Genomic_DNA"/>
</dbReference>
<keyword evidence="2" id="KW-1185">Reference proteome</keyword>
<evidence type="ECO:0000313" key="2">
    <source>
        <dbReference type="Proteomes" id="UP000257109"/>
    </source>
</evidence>
<reference evidence="1" key="1">
    <citation type="submission" date="2018-05" db="EMBL/GenBank/DDBJ databases">
        <title>Draft genome of Mucuna pruriens seed.</title>
        <authorList>
            <person name="Nnadi N.E."/>
            <person name="Vos R."/>
            <person name="Hasami M.H."/>
            <person name="Devisetty U.K."/>
            <person name="Aguiy J.C."/>
        </authorList>
    </citation>
    <scope>NUCLEOTIDE SEQUENCE [LARGE SCALE GENOMIC DNA]</scope>
    <source>
        <strain evidence="1">JCA_2017</strain>
    </source>
</reference>
<gene>
    <name evidence="1" type="ORF">CR513_40766</name>
</gene>
<protein>
    <recommendedName>
        <fullName evidence="3">Integrase zinc-binding domain-containing protein</fullName>
    </recommendedName>
</protein>
<dbReference type="AlphaFoldDB" id="A0A371FKM2"/>
<evidence type="ECO:0008006" key="3">
    <source>
        <dbReference type="Google" id="ProtNLM"/>
    </source>
</evidence>
<name>A0A371FKM2_MUCPR</name>
<proteinExistence type="predicted"/>
<sequence>MLLLQEFNIRIRDKKGAENLFPLEASKLYKEKLKIDAKYYIWDDPYLWRFYNDQVIRWCISDVEIKSVLQFCHETSRGDHYGSTQMARKVLRRCIPDIKIKSVLQFCHVASRDGHYGSTRTA</sequence>